<accession>A0A0V8JMN3</accession>
<protein>
    <submittedName>
        <fullName evidence="2">Cytoplasmic protein</fullName>
    </submittedName>
</protein>
<gene>
    <name evidence="2" type="ORF">AS180_08770</name>
</gene>
<organism evidence="2 3">
    <name type="scientific">Priestia veravalensis</name>
    <dbReference type="NCBI Taxonomy" id="1414648"/>
    <lineage>
        <taxon>Bacteria</taxon>
        <taxon>Bacillati</taxon>
        <taxon>Bacillota</taxon>
        <taxon>Bacilli</taxon>
        <taxon>Bacillales</taxon>
        <taxon>Bacillaceae</taxon>
        <taxon>Priestia</taxon>
    </lineage>
</organism>
<dbReference type="RefSeq" id="WP_062686710.1">
    <property type="nucleotide sequence ID" value="NZ_KQ758642.1"/>
</dbReference>
<dbReference type="Pfam" id="PF18953">
    <property type="entry name" value="SAP_new25"/>
    <property type="match status" value="1"/>
</dbReference>
<evidence type="ECO:0000313" key="3">
    <source>
        <dbReference type="Proteomes" id="UP000053681"/>
    </source>
</evidence>
<dbReference type="AlphaFoldDB" id="A0A0V8JMN3"/>
<evidence type="ECO:0000259" key="1">
    <source>
        <dbReference type="Pfam" id="PF20026"/>
    </source>
</evidence>
<comment type="caution">
    <text evidence="2">The sequence shown here is derived from an EMBL/GenBank/DDBJ whole genome shotgun (WGS) entry which is preliminary data.</text>
</comment>
<keyword evidence="3" id="KW-1185">Reference proteome</keyword>
<sequence length="189" mass="22246">MRPKLNQHIKTKEFLSYYWLKKELQGFCHDHHIPRSGSKAELTERIHLFLQTGEIKRPVHKKTGAPNGKKLEELSLDTVITKHHRCSQSVRTFFKTIIPNFHFSTYIQNYFKQNSGKTYRDVVTAWHEEESRKKDPSYQREIGAQFEYNQFTGDFFADPTNKGKSRADAIAAWRAVKEQPGARTYKRKN</sequence>
<reference evidence="2 3" key="1">
    <citation type="submission" date="2015-11" db="EMBL/GenBank/DDBJ databases">
        <title>Bacillus caseinolyticus sp nov.</title>
        <authorList>
            <person name="Dastager S.G."/>
            <person name="Mawlankar R."/>
        </authorList>
    </citation>
    <scope>NUCLEOTIDE SEQUENCE [LARGE SCALE GENOMIC DNA]</scope>
    <source>
        <strain evidence="2 3">SGD-V-76</strain>
    </source>
</reference>
<dbReference type="Proteomes" id="UP000053681">
    <property type="component" value="Unassembled WGS sequence"/>
</dbReference>
<dbReference type="Pfam" id="PF20026">
    <property type="entry name" value="DUF6434"/>
    <property type="match status" value="1"/>
</dbReference>
<evidence type="ECO:0000313" key="2">
    <source>
        <dbReference type="EMBL" id="KSU88234.1"/>
    </source>
</evidence>
<name>A0A0V8JMN3_9BACI</name>
<dbReference type="EMBL" id="LNQP01000026">
    <property type="protein sequence ID" value="KSU88234.1"/>
    <property type="molecule type" value="Genomic_DNA"/>
</dbReference>
<proteinExistence type="predicted"/>
<dbReference type="InterPro" id="IPR045492">
    <property type="entry name" value="DUF6434"/>
</dbReference>
<feature type="domain" description="DUF6434" evidence="1">
    <location>
        <begin position="71"/>
        <end position="128"/>
    </location>
</feature>